<dbReference type="STRING" id="1618574.UT24_C0024G0012"/>
<sequence>MIDGTCFRCGNFGTVYDFEFKNCDDERSKVKICWDCDWEITNGQEISVNVGDIMMTREENDYEYDPINNPRPY</sequence>
<evidence type="ECO:0000313" key="1">
    <source>
        <dbReference type="EMBL" id="KKQ99337.1"/>
    </source>
</evidence>
<accession>A0A0G0M7W9</accession>
<gene>
    <name evidence="1" type="ORF">UT24_C0024G0012</name>
</gene>
<reference evidence="1 2" key="1">
    <citation type="journal article" date="2015" name="Nature">
        <title>rRNA introns, odd ribosomes, and small enigmatic genomes across a large radiation of phyla.</title>
        <authorList>
            <person name="Brown C.T."/>
            <person name="Hug L.A."/>
            <person name="Thomas B.C."/>
            <person name="Sharon I."/>
            <person name="Castelle C.J."/>
            <person name="Singh A."/>
            <person name="Wilkins M.J."/>
            <person name="Williams K.H."/>
            <person name="Banfield J.F."/>
        </authorList>
    </citation>
    <scope>NUCLEOTIDE SEQUENCE [LARGE SCALE GENOMIC DNA]</scope>
</reference>
<dbReference type="Proteomes" id="UP000033881">
    <property type="component" value="Unassembled WGS sequence"/>
</dbReference>
<proteinExistence type="predicted"/>
<comment type="caution">
    <text evidence="1">The sequence shown here is derived from an EMBL/GenBank/DDBJ whole genome shotgun (WGS) entry which is preliminary data.</text>
</comment>
<dbReference type="AlphaFoldDB" id="A0A0G0M7W9"/>
<name>A0A0G0M7W9_9BACT</name>
<dbReference type="EMBL" id="LBWB01000024">
    <property type="protein sequence ID" value="KKQ99337.1"/>
    <property type="molecule type" value="Genomic_DNA"/>
</dbReference>
<evidence type="ECO:0000313" key="2">
    <source>
        <dbReference type="Proteomes" id="UP000033881"/>
    </source>
</evidence>
<protein>
    <submittedName>
        <fullName evidence="1">Uncharacterized protein</fullName>
    </submittedName>
</protein>
<organism evidence="1 2">
    <name type="scientific">Candidatus Woesebacteria bacterium GW2011_GWB1_39_12</name>
    <dbReference type="NCBI Taxonomy" id="1618574"/>
    <lineage>
        <taxon>Bacteria</taxon>
        <taxon>Candidatus Woeseibacteriota</taxon>
    </lineage>
</organism>